<feature type="transmembrane region" description="Helical" evidence="7">
    <location>
        <begin position="21"/>
        <end position="43"/>
    </location>
</feature>
<organism evidence="9 10">
    <name type="scientific">Ktedonospora formicarum</name>
    <dbReference type="NCBI Taxonomy" id="2778364"/>
    <lineage>
        <taxon>Bacteria</taxon>
        <taxon>Bacillati</taxon>
        <taxon>Chloroflexota</taxon>
        <taxon>Ktedonobacteria</taxon>
        <taxon>Ktedonobacterales</taxon>
        <taxon>Ktedonobacteraceae</taxon>
        <taxon>Ktedonospora</taxon>
    </lineage>
</organism>
<evidence type="ECO:0000313" key="9">
    <source>
        <dbReference type="EMBL" id="GHO47013.1"/>
    </source>
</evidence>
<sequence>MMKQLSLTRMIVPLSDRDFRLLWIGQTVSALGNSFQVVAVTWLVLQQLKGSPLDLALAMLALSVPRIPLTIAGGVITDRLDPRTVMFWSDATRAITSGALGLMALTGYVPLWLLCVLLSIHSVATGIFDPAAGSIPPHLLPREQLDGANSLMALISQLGTLIGALPAGLVVATFGTAAAFGINALSFVIAVLAAWLMAPLARALQETKKSLLHDAREGVRYVMSFPWLIALLLIDTCAALAATGPISVGLPLIARDVLHIGAEGYSLLLWSLGLGSVLGFIVSGIYSPTRARGRFFCLVQILEAPLLIGIAFIPLPLMMFCLAGVGLLNGMLLVLFLTLIQTNVAKEMLGRVMSFVMLASVGFAPLSLYGSGAIASAWGTQTLFLAAGALTLVSAAAGLCVRWLRELN</sequence>
<dbReference type="Gene3D" id="1.20.1250.20">
    <property type="entry name" value="MFS general substrate transporter like domains"/>
    <property type="match status" value="1"/>
</dbReference>
<feature type="transmembrane region" description="Helical" evidence="7">
    <location>
        <begin position="317"/>
        <end position="340"/>
    </location>
</feature>
<dbReference type="GO" id="GO:0022857">
    <property type="term" value="F:transmembrane transporter activity"/>
    <property type="evidence" value="ECO:0007669"/>
    <property type="project" value="InterPro"/>
</dbReference>
<dbReference type="Proteomes" id="UP000612362">
    <property type="component" value="Unassembled WGS sequence"/>
</dbReference>
<dbReference type="PANTHER" id="PTHR23513:SF6">
    <property type="entry name" value="MAJOR FACILITATOR SUPERFAMILY ASSOCIATED DOMAIN-CONTAINING PROTEIN"/>
    <property type="match status" value="1"/>
</dbReference>
<evidence type="ECO:0000256" key="7">
    <source>
        <dbReference type="SAM" id="Phobius"/>
    </source>
</evidence>
<evidence type="ECO:0000256" key="1">
    <source>
        <dbReference type="ARBA" id="ARBA00004651"/>
    </source>
</evidence>
<feature type="domain" description="Major facilitator superfamily (MFS) profile" evidence="8">
    <location>
        <begin position="1"/>
        <end position="202"/>
    </location>
</feature>
<keyword evidence="4 7" id="KW-0812">Transmembrane</keyword>
<keyword evidence="2" id="KW-0813">Transport</keyword>
<feature type="transmembrane region" description="Helical" evidence="7">
    <location>
        <begin position="151"/>
        <end position="174"/>
    </location>
</feature>
<gene>
    <name evidence="9" type="ORF">KSX_51760</name>
</gene>
<feature type="transmembrane region" description="Helical" evidence="7">
    <location>
        <begin position="384"/>
        <end position="404"/>
    </location>
</feature>
<keyword evidence="6 7" id="KW-0472">Membrane</keyword>
<name>A0A8J3I717_9CHLR</name>
<feature type="transmembrane region" description="Helical" evidence="7">
    <location>
        <begin position="55"/>
        <end position="75"/>
    </location>
</feature>
<dbReference type="Pfam" id="PF05977">
    <property type="entry name" value="MFS_3"/>
    <property type="match status" value="1"/>
</dbReference>
<dbReference type="GO" id="GO:0005886">
    <property type="term" value="C:plasma membrane"/>
    <property type="evidence" value="ECO:0007669"/>
    <property type="project" value="UniProtKB-SubCell"/>
</dbReference>
<dbReference type="AlphaFoldDB" id="A0A8J3I717"/>
<evidence type="ECO:0000313" key="10">
    <source>
        <dbReference type="Proteomes" id="UP000612362"/>
    </source>
</evidence>
<feature type="transmembrane region" description="Helical" evidence="7">
    <location>
        <begin position="267"/>
        <end position="286"/>
    </location>
</feature>
<evidence type="ECO:0000256" key="4">
    <source>
        <dbReference type="ARBA" id="ARBA00022692"/>
    </source>
</evidence>
<feature type="transmembrane region" description="Helical" evidence="7">
    <location>
        <begin position="352"/>
        <end position="378"/>
    </location>
</feature>
<dbReference type="InterPro" id="IPR020846">
    <property type="entry name" value="MFS_dom"/>
</dbReference>
<feature type="transmembrane region" description="Helical" evidence="7">
    <location>
        <begin position="180"/>
        <end position="204"/>
    </location>
</feature>
<dbReference type="InterPro" id="IPR010290">
    <property type="entry name" value="TM_effector"/>
</dbReference>
<evidence type="ECO:0000256" key="6">
    <source>
        <dbReference type="ARBA" id="ARBA00023136"/>
    </source>
</evidence>
<dbReference type="PROSITE" id="PS50850">
    <property type="entry name" value="MFS"/>
    <property type="match status" value="1"/>
</dbReference>
<keyword evidence="10" id="KW-1185">Reference proteome</keyword>
<dbReference type="PANTHER" id="PTHR23513">
    <property type="entry name" value="INTEGRAL MEMBRANE EFFLUX PROTEIN-RELATED"/>
    <property type="match status" value="1"/>
</dbReference>
<evidence type="ECO:0000259" key="8">
    <source>
        <dbReference type="PROSITE" id="PS50850"/>
    </source>
</evidence>
<dbReference type="InterPro" id="IPR036259">
    <property type="entry name" value="MFS_trans_sf"/>
</dbReference>
<comment type="subcellular location">
    <subcellularLocation>
        <location evidence="1">Cell membrane</location>
        <topology evidence="1">Multi-pass membrane protein</topology>
    </subcellularLocation>
</comment>
<accession>A0A8J3I717</accession>
<evidence type="ECO:0000256" key="2">
    <source>
        <dbReference type="ARBA" id="ARBA00022448"/>
    </source>
</evidence>
<dbReference type="CDD" id="cd06173">
    <property type="entry name" value="MFS_MefA_like"/>
    <property type="match status" value="1"/>
</dbReference>
<protein>
    <submittedName>
        <fullName evidence="9">MFS transporter</fullName>
    </submittedName>
</protein>
<evidence type="ECO:0000256" key="5">
    <source>
        <dbReference type="ARBA" id="ARBA00022989"/>
    </source>
</evidence>
<feature type="transmembrane region" description="Helical" evidence="7">
    <location>
        <begin position="225"/>
        <end position="247"/>
    </location>
</feature>
<dbReference type="RefSeq" id="WP_220196339.1">
    <property type="nucleotide sequence ID" value="NZ_BNJF01000002.1"/>
</dbReference>
<evidence type="ECO:0000256" key="3">
    <source>
        <dbReference type="ARBA" id="ARBA00022475"/>
    </source>
</evidence>
<comment type="caution">
    <text evidence="9">The sequence shown here is derived from an EMBL/GenBank/DDBJ whole genome shotgun (WGS) entry which is preliminary data.</text>
</comment>
<keyword evidence="3" id="KW-1003">Cell membrane</keyword>
<reference evidence="9" key="1">
    <citation type="submission" date="2020-10" db="EMBL/GenBank/DDBJ databases">
        <title>Taxonomic study of unclassified bacteria belonging to the class Ktedonobacteria.</title>
        <authorList>
            <person name="Yabe S."/>
            <person name="Wang C.M."/>
            <person name="Zheng Y."/>
            <person name="Sakai Y."/>
            <person name="Cavaletti L."/>
            <person name="Monciardini P."/>
            <person name="Donadio S."/>
        </authorList>
    </citation>
    <scope>NUCLEOTIDE SEQUENCE</scope>
    <source>
        <strain evidence="9">SOSP1-1</strain>
    </source>
</reference>
<proteinExistence type="predicted"/>
<dbReference type="SUPFAM" id="SSF103473">
    <property type="entry name" value="MFS general substrate transporter"/>
    <property type="match status" value="1"/>
</dbReference>
<keyword evidence="5 7" id="KW-1133">Transmembrane helix</keyword>
<dbReference type="EMBL" id="BNJF01000002">
    <property type="protein sequence ID" value="GHO47013.1"/>
    <property type="molecule type" value="Genomic_DNA"/>
</dbReference>